<feature type="compositionally biased region" description="Pro residues" evidence="4">
    <location>
        <begin position="368"/>
        <end position="383"/>
    </location>
</feature>
<accession>A0A918B148</accession>
<dbReference type="Gene3D" id="1.10.1740.10">
    <property type="match status" value="1"/>
</dbReference>
<dbReference type="InterPro" id="IPR039425">
    <property type="entry name" value="RNA_pol_sigma-70-like"/>
</dbReference>
<evidence type="ECO:0008006" key="9">
    <source>
        <dbReference type="Google" id="ProtNLM"/>
    </source>
</evidence>
<dbReference type="RefSeq" id="WP_229840513.1">
    <property type="nucleotide sequence ID" value="NZ_BMSV01000006.1"/>
</dbReference>
<reference evidence="7" key="1">
    <citation type="journal article" date="2014" name="Int. J. Syst. Evol. Microbiol.">
        <title>Complete genome sequence of Corynebacterium casei LMG S-19264T (=DSM 44701T), isolated from a smear-ripened cheese.</title>
        <authorList>
            <consortium name="US DOE Joint Genome Institute (JGI-PGF)"/>
            <person name="Walter F."/>
            <person name="Albersmeier A."/>
            <person name="Kalinowski J."/>
            <person name="Ruckert C."/>
        </authorList>
    </citation>
    <scope>NUCLEOTIDE SEQUENCE</scope>
    <source>
        <strain evidence="7">JCM 4335</strain>
    </source>
</reference>
<dbReference type="SUPFAM" id="SSF110221">
    <property type="entry name" value="AbfB domain"/>
    <property type="match status" value="1"/>
</dbReference>
<evidence type="ECO:0000256" key="1">
    <source>
        <dbReference type="ARBA" id="ARBA00023015"/>
    </source>
</evidence>
<dbReference type="SUPFAM" id="SSF88946">
    <property type="entry name" value="Sigma2 domain of RNA polymerase sigma factors"/>
    <property type="match status" value="1"/>
</dbReference>
<dbReference type="CDD" id="cd23399">
    <property type="entry name" value="beta-trefoil_ABD_ABFB"/>
    <property type="match status" value="1"/>
</dbReference>
<sequence length="535" mass="56219">MGLMDADHTRLVVAAQTGDDRAREKLIAAYLPLLYNIVGRALNGHADVDDVVQETLLRAVRDLPALRAPESFRSWLVSITLRQINTHWHRQRTLADRTTVIDEALGTPDAGAATEDVTVLRLHMSDERRQVVEAGRWLDPEHRVLLSLWWQERAGLLSRHDIAAATGLSAAHAGVRLQRMREQLELSRTIVAALEAHPRCPQLEETVAGWDGLRTSVWRKRIARHVRDCPVCAVTTERVPAELLLLDLAPLAVPAALVTALIAKGLLSGTAASAAGLATAHATVGAAAGGGGLHGSLIGKLHAVTAHPMVGLATGAVLIAGTVTYAVWPEPAPRVPGVTAAPTAGAPTVGAPTTGAPAAAAPTAGTPAPSPSRTPAPAEPSPVGPSAVAGTVPLGARSLESVDRPGLYVTYDGDFATLGSVPASGGAQARQRVTFTVVGGLADTRCVTFRAADGRYLRHHYLRLRLSADDGSELFREDATFCPRPGAVAGSVTLHAHNYPGSVLRHRDGGIWLDGSDGTRAFAGQASFITREARA</sequence>
<organism evidence="7 8">
    <name type="scientific">Streptomyces roseolilacinus</name>
    <dbReference type="NCBI Taxonomy" id="66904"/>
    <lineage>
        <taxon>Bacteria</taxon>
        <taxon>Bacillati</taxon>
        <taxon>Actinomycetota</taxon>
        <taxon>Actinomycetes</taxon>
        <taxon>Kitasatosporales</taxon>
        <taxon>Streptomycetaceae</taxon>
        <taxon>Streptomyces</taxon>
    </lineage>
</organism>
<dbReference type="Proteomes" id="UP000654123">
    <property type="component" value="Unassembled WGS sequence"/>
</dbReference>
<evidence type="ECO:0000256" key="3">
    <source>
        <dbReference type="ARBA" id="ARBA00023163"/>
    </source>
</evidence>
<evidence type="ECO:0000313" key="7">
    <source>
        <dbReference type="EMBL" id="GGQ13418.1"/>
    </source>
</evidence>
<dbReference type="InterPro" id="IPR013325">
    <property type="entry name" value="RNA_pol_sigma_r2"/>
</dbReference>
<feature type="domain" description="Alpha-L-arabinofuranosidase B arabinose-binding" evidence="6">
    <location>
        <begin position="398"/>
        <end position="529"/>
    </location>
</feature>
<keyword evidence="2" id="KW-0731">Sigma factor</keyword>
<feature type="compositionally biased region" description="Low complexity" evidence="4">
    <location>
        <begin position="346"/>
        <end position="367"/>
    </location>
</feature>
<dbReference type="InterPro" id="IPR036195">
    <property type="entry name" value="AbfB_ABD_sf"/>
</dbReference>
<dbReference type="NCBIfam" id="TIGR02937">
    <property type="entry name" value="sigma70-ECF"/>
    <property type="match status" value="1"/>
</dbReference>
<keyword evidence="3" id="KW-0804">Transcription</keyword>
<feature type="domain" description="RNA polymerase sigma-70 region 2" evidence="5">
    <location>
        <begin position="26"/>
        <end position="92"/>
    </location>
</feature>
<evidence type="ECO:0000256" key="4">
    <source>
        <dbReference type="SAM" id="MobiDB-lite"/>
    </source>
</evidence>
<dbReference type="Pfam" id="PF05270">
    <property type="entry name" value="AbfB"/>
    <property type="match status" value="1"/>
</dbReference>
<dbReference type="GO" id="GO:0046556">
    <property type="term" value="F:alpha-L-arabinofuranosidase activity"/>
    <property type="evidence" value="ECO:0007669"/>
    <property type="project" value="InterPro"/>
</dbReference>
<dbReference type="InterPro" id="IPR007627">
    <property type="entry name" value="RNA_pol_sigma70_r2"/>
</dbReference>
<proteinExistence type="predicted"/>
<dbReference type="InterPro" id="IPR014284">
    <property type="entry name" value="RNA_pol_sigma-70_dom"/>
</dbReference>
<dbReference type="GO" id="GO:0046373">
    <property type="term" value="P:L-arabinose metabolic process"/>
    <property type="evidence" value="ECO:0007669"/>
    <property type="project" value="InterPro"/>
</dbReference>
<dbReference type="Gene3D" id="2.80.10.50">
    <property type="match status" value="1"/>
</dbReference>
<evidence type="ECO:0000259" key="6">
    <source>
        <dbReference type="Pfam" id="PF05270"/>
    </source>
</evidence>
<dbReference type="EMBL" id="BMSV01000006">
    <property type="protein sequence ID" value="GGQ13418.1"/>
    <property type="molecule type" value="Genomic_DNA"/>
</dbReference>
<keyword evidence="1" id="KW-0805">Transcription regulation</keyword>
<dbReference type="Pfam" id="PF04542">
    <property type="entry name" value="Sigma70_r2"/>
    <property type="match status" value="1"/>
</dbReference>
<dbReference type="GO" id="GO:0006352">
    <property type="term" value="P:DNA-templated transcription initiation"/>
    <property type="evidence" value="ECO:0007669"/>
    <property type="project" value="InterPro"/>
</dbReference>
<dbReference type="AlphaFoldDB" id="A0A918B148"/>
<dbReference type="PANTHER" id="PTHR43133:SF51">
    <property type="entry name" value="RNA POLYMERASE SIGMA FACTOR"/>
    <property type="match status" value="1"/>
</dbReference>
<dbReference type="GO" id="GO:0016987">
    <property type="term" value="F:sigma factor activity"/>
    <property type="evidence" value="ECO:0007669"/>
    <property type="project" value="UniProtKB-KW"/>
</dbReference>
<gene>
    <name evidence="7" type="ORF">GCM10010249_35260</name>
</gene>
<dbReference type="InterPro" id="IPR007934">
    <property type="entry name" value="AbfB_ABD"/>
</dbReference>
<comment type="caution">
    <text evidence="7">The sequence shown here is derived from an EMBL/GenBank/DDBJ whole genome shotgun (WGS) entry which is preliminary data.</text>
</comment>
<evidence type="ECO:0000256" key="2">
    <source>
        <dbReference type="ARBA" id="ARBA00023082"/>
    </source>
</evidence>
<protein>
    <recommendedName>
        <fullName evidence="9">RNA polymerase subunit sigma</fullName>
    </recommendedName>
</protein>
<feature type="region of interest" description="Disordered" evidence="4">
    <location>
        <begin position="346"/>
        <end position="389"/>
    </location>
</feature>
<keyword evidence="8" id="KW-1185">Reference proteome</keyword>
<reference evidence="7" key="2">
    <citation type="submission" date="2020-09" db="EMBL/GenBank/DDBJ databases">
        <authorList>
            <person name="Sun Q."/>
            <person name="Ohkuma M."/>
        </authorList>
    </citation>
    <scope>NUCLEOTIDE SEQUENCE</scope>
    <source>
        <strain evidence="7">JCM 4335</strain>
    </source>
</reference>
<evidence type="ECO:0000313" key="8">
    <source>
        <dbReference type="Proteomes" id="UP000654123"/>
    </source>
</evidence>
<name>A0A918B148_9ACTN</name>
<evidence type="ECO:0000259" key="5">
    <source>
        <dbReference type="Pfam" id="PF04542"/>
    </source>
</evidence>
<dbReference type="PANTHER" id="PTHR43133">
    <property type="entry name" value="RNA POLYMERASE ECF-TYPE SIGMA FACTO"/>
    <property type="match status" value="1"/>
</dbReference>